<gene>
    <name evidence="5" type="ORF">BBO_02987</name>
</gene>
<dbReference type="OrthoDB" id="4870353at2759"/>
<reference evidence="5 6" key="1">
    <citation type="journal article" date="2016" name="Genome Biol. Evol.">
        <title>Divergent and convergent evolution of fungal pathogenicity.</title>
        <authorList>
            <person name="Shang Y."/>
            <person name="Xiao G."/>
            <person name="Zheng P."/>
            <person name="Cen K."/>
            <person name="Zhan S."/>
            <person name="Wang C."/>
        </authorList>
    </citation>
    <scope>NUCLEOTIDE SEQUENCE [LARGE SCALE GENOMIC DNA]</scope>
    <source>
        <strain evidence="5 6">RCEF 3172</strain>
    </source>
</reference>
<dbReference type="PANTHER" id="PTHR24189:SF50">
    <property type="entry name" value="ANKYRIN REPEAT AND SOCS BOX PROTEIN 2"/>
    <property type="match status" value="1"/>
</dbReference>
<feature type="repeat" description="ANK" evidence="3">
    <location>
        <begin position="637"/>
        <end position="669"/>
    </location>
</feature>
<feature type="repeat" description="ANK" evidence="3">
    <location>
        <begin position="980"/>
        <end position="1012"/>
    </location>
</feature>
<dbReference type="Proteomes" id="UP000076863">
    <property type="component" value="Unassembled WGS sequence"/>
</dbReference>
<dbReference type="SMART" id="SM00248">
    <property type="entry name" value="ANK"/>
    <property type="match status" value="12"/>
</dbReference>
<dbReference type="Pfam" id="PF12796">
    <property type="entry name" value="Ank_2"/>
    <property type="match status" value="3"/>
</dbReference>
<dbReference type="EMBL" id="AZHA01000007">
    <property type="protein sequence ID" value="OAA46432.1"/>
    <property type="molecule type" value="Genomic_DNA"/>
</dbReference>
<protein>
    <submittedName>
        <fullName evidence="5">Ankyrin</fullName>
    </submittedName>
</protein>
<evidence type="ECO:0000256" key="3">
    <source>
        <dbReference type="PROSITE-ProRule" id="PRU00023"/>
    </source>
</evidence>
<feature type="compositionally biased region" description="Low complexity" evidence="4">
    <location>
        <begin position="1091"/>
        <end position="1104"/>
    </location>
</feature>
<dbReference type="PANTHER" id="PTHR24189">
    <property type="entry name" value="MYOTROPHIN"/>
    <property type="match status" value="1"/>
</dbReference>
<dbReference type="Gene3D" id="1.25.40.20">
    <property type="entry name" value="Ankyrin repeat-containing domain"/>
    <property type="match status" value="4"/>
</dbReference>
<name>A0A167GC58_9HYPO</name>
<dbReference type="AlphaFoldDB" id="A0A167GC58"/>
<keyword evidence="2 3" id="KW-0040">ANK repeat</keyword>
<feature type="repeat" description="ANK" evidence="3">
    <location>
        <begin position="771"/>
        <end position="803"/>
    </location>
</feature>
<dbReference type="SUPFAM" id="SSF48403">
    <property type="entry name" value="Ankyrin repeat"/>
    <property type="match status" value="2"/>
</dbReference>
<sequence>MSRLSTMQDNFTEDVFLQEGLCPTIAEHATQCNSLFQRKMAMTDIVPDPTIMDDQLARFTLWANNMDVYGPPNVSLDYRLRYSPTVVQILHQLLDVICETLDSCENKDSEVARRADYDDSSDSDSELDHAEENISKVTITIHGTVTRLFRLSNAVRKSAKANRARKIERYIDDEEANTAIAELRLYTECYIRFRFPEAPDSLRKALVKANELRLRRLYYQRSHRRRIDLSIQNPQLTQAVRPQLPKMKEAHRQTVSFAAGVFQEPESVNKPSGPADFVLAPATNATTARQTAVGAFYAKSTTEVPRAKSIVVNNKLSFPPVPSSPECPYCGVIIELKTGSKSTLWQDHVIRDLEPFICVFPHCLEGKHESTAPPTFETSKAWISHMQNAHGHAWECRAPSHAPIMFKEEIQYQEHSIREHGVPETHAGILSSAAQRPILDKMLQCPFNDDFQPPETVESTSVFASEALQSHIAGHIKEIALLTLQKLPSDEDENNMNFDSDQPSDDEVGPGLVKFRGSMYSVLDDDEDLVFQDDDCDAEAANVDLDIEAESLHSSVIKLDLEDKNEAGMTKLHHAVQTGDLQLAESLIQGGAKVSSRDKSGRTIFHYAFLEQSCCPAIIDLLLNVGDRSIMNLCDDNGQTALHYAAQMDNTKGIQVLTDNGVDADSIDNYGFTPLLWAVVAGKAEATEKLLSLGAGNPDSASPDGKSALAWAAGLSHMNIAQLLVDRGANLSRTLKGPMMMPLDEAAAAGNHFIVHWLLGMGANPDSCDRNGWSAIHWAAEEGHLEVVRLLLEAGANVNAVSSYGTSALHCASNAGHAIIVKLLLSRRADALKANCHGWTALHHAAYMGHSQVAQCLLEDERVKMNASQQDNHGWSVLHLAVHNRDLATIEVLLGSAAIEEPRGLFDESGLTPEEWLDLRPSSRNYKAICNLAFGKSRCCRAVTGLRRAVTIKQAVTTGNIPMINLFLSLGHNVNGMNSGRRTALYYAAKKRMLPIVILLLEHGADPNILPAGRKAWKEFISDDDVLQVLKQAGYRQRDPDREVARQIRLAFGSQDQEFPDPDRSVSFALEDSTLSPKSGLSPFPIPQDMSNMSSSALSSRESSFPNDSASSIPTQSMTAPRQQTKSQNKRKADSLARPGGVLKFWKRLTRKG</sequence>
<keyword evidence="6" id="KW-1185">Reference proteome</keyword>
<proteinExistence type="predicted"/>
<evidence type="ECO:0000313" key="6">
    <source>
        <dbReference type="Proteomes" id="UP000076863"/>
    </source>
</evidence>
<organism evidence="5 6">
    <name type="scientific">Beauveria brongniartii RCEF 3172</name>
    <dbReference type="NCBI Taxonomy" id="1081107"/>
    <lineage>
        <taxon>Eukaryota</taxon>
        <taxon>Fungi</taxon>
        <taxon>Dikarya</taxon>
        <taxon>Ascomycota</taxon>
        <taxon>Pezizomycotina</taxon>
        <taxon>Sordariomycetes</taxon>
        <taxon>Hypocreomycetidae</taxon>
        <taxon>Hypocreales</taxon>
        <taxon>Cordycipitaceae</taxon>
        <taxon>Beauveria</taxon>
        <taxon>Beauveria brongniartii</taxon>
    </lineage>
</organism>
<feature type="repeat" description="ANK" evidence="3">
    <location>
        <begin position="837"/>
        <end position="859"/>
    </location>
</feature>
<feature type="repeat" description="ANK" evidence="3">
    <location>
        <begin position="567"/>
        <end position="599"/>
    </location>
</feature>
<accession>A0A167GC58</accession>
<feature type="compositionally biased region" description="Polar residues" evidence="4">
    <location>
        <begin position="1105"/>
        <end position="1127"/>
    </location>
</feature>
<feature type="repeat" description="ANK" evidence="3">
    <location>
        <begin position="804"/>
        <end position="836"/>
    </location>
</feature>
<dbReference type="PROSITE" id="PS50088">
    <property type="entry name" value="ANK_REPEAT"/>
    <property type="match status" value="7"/>
</dbReference>
<evidence type="ECO:0000256" key="1">
    <source>
        <dbReference type="ARBA" id="ARBA00022737"/>
    </source>
</evidence>
<feature type="repeat" description="ANK" evidence="3">
    <location>
        <begin position="704"/>
        <end position="736"/>
    </location>
</feature>
<evidence type="ECO:0000313" key="5">
    <source>
        <dbReference type="EMBL" id="OAA46432.1"/>
    </source>
</evidence>
<comment type="caution">
    <text evidence="5">The sequence shown here is derived from an EMBL/GenBank/DDBJ whole genome shotgun (WGS) entry which is preliminary data.</text>
</comment>
<dbReference type="PRINTS" id="PR01415">
    <property type="entry name" value="ANKYRIN"/>
</dbReference>
<dbReference type="InterPro" id="IPR036770">
    <property type="entry name" value="Ankyrin_rpt-contain_sf"/>
</dbReference>
<feature type="region of interest" description="Disordered" evidence="4">
    <location>
        <begin position="1072"/>
        <end position="1140"/>
    </location>
</feature>
<dbReference type="Pfam" id="PF00023">
    <property type="entry name" value="Ank"/>
    <property type="match status" value="1"/>
</dbReference>
<dbReference type="InterPro" id="IPR050745">
    <property type="entry name" value="Multifunctional_regulatory"/>
</dbReference>
<keyword evidence="1" id="KW-0677">Repeat</keyword>
<dbReference type="PROSITE" id="PS50297">
    <property type="entry name" value="ANK_REP_REGION"/>
    <property type="match status" value="7"/>
</dbReference>
<evidence type="ECO:0000256" key="2">
    <source>
        <dbReference type="ARBA" id="ARBA00023043"/>
    </source>
</evidence>
<dbReference type="InterPro" id="IPR002110">
    <property type="entry name" value="Ankyrin_rpt"/>
</dbReference>
<evidence type="ECO:0000256" key="4">
    <source>
        <dbReference type="SAM" id="MobiDB-lite"/>
    </source>
</evidence>